<feature type="signal peptide" evidence="1">
    <location>
        <begin position="1"/>
        <end position="24"/>
    </location>
</feature>
<feature type="chain" id="PRO_5032602110" evidence="1">
    <location>
        <begin position="25"/>
        <end position="94"/>
    </location>
</feature>
<dbReference type="EMBL" id="CAJNIZ010014795">
    <property type="protein sequence ID" value="CAE7366394.1"/>
    <property type="molecule type" value="Genomic_DNA"/>
</dbReference>
<feature type="non-terminal residue" evidence="2">
    <location>
        <position position="94"/>
    </location>
</feature>
<evidence type="ECO:0000256" key="1">
    <source>
        <dbReference type="SAM" id="SignalP"/>
    </source>
</evidence>
<sequence length="94" mass="10628">FYFGGFCCLLSCFILMLLLPEVEHESGTLWETDVLKGIRDVEQKIFEAKGLGPDGKDSVRKCFVCGFMALLWNSMCVREDMCLLAKPDEQLKGL</sequence>
<keyword evidence="1" id="KW-0732">Signal</keyword>
<protein>
    <submittedName>
        <fullName evidence="2">PTCHD2 protein</fullName>
    </submittedName>
</protein>
<evidence type="ECO:0000313" key="3">
    <source>
        <dbReference type="Proteomes" id="UP000649617"/>
    </source>
</evidence>
<proteinExistence type="predicted"/>
<dbReference type="AlphaFoldDB" id="A0A812PVP1"/>
<reference evidence="2" key="1">
    <citation type="submission" date="2021-02" db="EMBL/GenBank/DDBJ databases">
        <authorList>
            <person name="Dougan E. K."/>
            <person name="Rhodes N."/>
            <person name="Thang M."/>
            <person name="Chan C."/>
        </authorList>
    </citation>
    <scope>NUCLEOTIDE SEQUENCE</scope>
</reference>
<feature type="non-terminal residue" evidence="2">
    <location>
        <position position="1"/>
    </location>
</feature>
<dbReference type="Proteomes" id="UP000649617">
    <property type="component" value="Unassembled WGS sequence"/>
</dbReference>
<evidence type="ECO:0000313" key="2">
    <source>
        <dbReference type="EMBL" id="CAE7366394.1"/>
    </source>
</evidence>
<accession>A0A812PVP1</accession>
<keyword evidence="3" id="KW-1185">Reference proteome</keyword>
<name>A0A812PVP1_SYMPI</name>
<organism evidence="2 3">
    <name type="scientific">Symbiodinium pilosum</name>
    <name type="common">Dinoflagellate</name>
    <dbReference type="NCBI Taxonomy" id="2952"/>
    <lineage>
        <taxon>Eukaryota</taxon>
        <taxon>Sar</taxon>
        <taxon>Alveolata</taxon>
        <taxon>Dinophyceae</taxon>
        <taxon>Suessiales</taxon>
        <taxon>Symbiodiniaceae</taxon>
        <taxon>Symbiodinium</taxon>
    </lineage>
</organism>
<gene>
    <name evidence="2" type="primary">PTCHD2</name>
    <name evidence="2" type="ORF">SPIL2461_LOCUS8848</name>
</gene>
<comment type="caution">
    <text evidence="2">The sequence shown here is derived from an EMBL/GenBank/DDBJ whole genome shotgun (WGS) entry which is preliminary data.</text>
</comment>